<keyword evidence="2" id="KW-1185">Reference proteome</keyword>
<evidence type="ECO:0000313" key="1">
    <source>
        <dbReference type="EMBL" id="ACL58474.1"/>
    </source>
</evidence>
<dbReference type="HOGENOM" id="CLU_2180759_0_0_5"/>
<reference evidence="1 2" key="1">
    <citation type="submission" date="2009-01" db="EMBL/GenBank/DDBJ databases">
        <title>Complete sequence of chromosome of Methylobacterium nodulans ORS 2060.</title>
        <authorList>
            <consortium name="US DOE Joint Genome Institute"/>
            <person name="Lucas S."/>
            <person name="Copeland A."/>
            <person name="Lapidus A."/>
            <person name="Glavina del Rio T."/>
            <person name="Dalin E."/>
            <person name="Tice H."/>
            <person name="Bruce D."/>
            <person name="Goodwin L."/>
            <person name="Pitluck S."/>
            <person name="Sims D."/>
            <person name="Brettin T."/>
            <person name="Detter J.C."/>
            <person name="Han C."/>
            <person name="Larimer F."/>
            <person name="Land M."/>
            <person name="Hauser L."/>
            <person name="Kyrpides N."/>
            <person name="Ivanova N."/>
            <person name="Marx C.J."/>
            <person name="Richardson P."/>
        </authorList>
    </citation>
    <scope>NUCLEOTIDE SEQUENCE [LARGE SCALE GENOMIC DNA]</scope>
    <source>
        <strain evidence="2">LMG 21967 / CNCM I-2342 / ORS 2060</strain>
    </source>
</reference>
<protein>
    <submittedName>
        <fullName evidence="1">Uncharacterized protein</fullName>
    </submittedName>
</protein>
<accession>B8INV8</accession>
<gene>
    <name evidence="1" type="ordered locus">Mnod_3564</name>
</gene>
<dbReference type="RefSeq" id="WP_015930132.1">
    <property type="nucleotide sequence ID" value="NC_011894.1"/>
</dbReference>
<dbReference type="STRING" id="460265.Mnod_3564"/>
<proteinExistence type="predicted"/>
<dbReference type="AlphaFoldDB" id="B8INV8"/>
<sequence>MAEPYNPKHPTRPVPLARMAECMAFAILRHPLGYWSYLGRFADNPTFKLPDHWAWIDIPDALEDAAHLVADLAKLAAFLPGGEREVRRMIHGRIEELEAAAEAARQTAERRHG</sequence>
<organism evidence="1 2">
    <name type="scientific">Methylobacterium nodulans (strain LMG 21967 / CNCM I-2342 / ORS 2060)</name>
    <dbReference type="NCBI Taxonomy" id="460265"/>
    <lineage>
        <taxon>Bacteria</taxon>
        <taxon>Pseudomonadati</taxon>
        <taxon>Pseudomonadota</taxon>
        <taxon>Alphaproteobacteria</taxon>
        <taxon>Hyphomicrobiales</taxon>
        <taxon>Methylobacteriaceae</taxon>
        <taxon>Methylobacterium</taxon>
    </lineage>
</organism>
<dbReference type="Proteomes" id="UP000008207">
    <property type="component" value="Chromosome"/>
</dbReference>
<evidence type="ECO:0000313" key="2">
    <source>
        <dbReference type="Proteomes" id="UP000008207"/>
    </source>
</evidence>
<dbReference type="EMBL" id="CP001349">
    <property type="protein sequence ID" value="ACL58474.1"/>
    <property type="molecule type" value="Genomic_DNA"/>
</dbReference>
<dbReference type="KEGG" id="mno:Mnod_3564"/>
<name>B8INV8_METNO</name>